<evidence type="ECO:0000313" key="4">
    <source>
        <dbReference type="EMBL" id="MCS3709653.1"/>
    </source>
</evidence>
<keyword evidence="2" id="KW-0472">Membrane</keyword>
<comment type="caution">
    <text evidence="4">The sequence shown here is derived from an EMBL/GenBank/DDBJ whole genome shotgun (WGS) entry which is preliminary data.</text>
</comment>
<evidence type="ECO:0000256" key="2">
    <source>
        <dbReference type="SAM" id="Phobius"/>
    </source>
</evidence>
<gene>
    <name evidence="4" type="ORF">GGP61_001257</name>
</gene>
<keyword evidence="1" id="KW-0676">Redox-active center</keyword>
<dbReference type="InterPro" id="IPR050553">
    <property type="entry name" value="Thioredoxin_ResA/DsbE_sf"/>
</dbReference>
<organism evidence="4 5">
    <name type="scientific">Salinibacter ruber</name>
    <dbReference type="NCBI Taxonomy" id="146919"/>
    <lineage>
        <taxon>Bacteria</taxon>
        <taxon>Pseudomonadati</taxon>
        <taxon>Rhodothermota</taxon>
        <taxon>Rhodothermia</taxon>
        <taxon>Rhodothermales</taxon>
        <taxon>Salinibacteraceae</taxon>
        <taxon>Salinibacter</taxon>
    </lineage>
</organism>
<dbReference type="InterPro" id="IPR013766">
    <property type="entry name" value="Thioredoxin_domain"/>
</dbReference>
<dbReference type="InterPro" id="IPR000866">
    <property type="entry name" value="AhpC/TSA"/>
</dbReference>
<dbReference type="PROSITE" id="PS51352">
    <property type="entry name" value="THIOREDOXIN_2"/>
    <property type="match status" value="1"/>
</dbReference>
<dbReference type="Pfam" id="PF00578">
    <property type="entry name" value="AhpC-TSA"/>
    <property type="match status" value="1"/>
</dbReference>
<dbReference type="PANTHER" id="PTHR42852">
    <property type="entry name" value="THIOL:DISULFIDE INTERCHANGE PROTEIN DSBE"/>
    <property type="match status" value="1"/>
</dbReference>
<feature type="domain" description="Thioredoxin" evidence="3">
    <location>
        <begin position="67"/>
        <end position="209"/>
    </location>
</feature>
<sequence>MFFGVALLIGSGVGLLYLILRRHSPPRPVGVLEWIGVTLALSVVLMGGGITALTLAGSSNGEEKSTAVTGTEAPRLRFRLADSSEPKTLRDYRGQVVLLNLWATWCPPCLDELPQLNRLQKTHGSQGLVVVTISDERRSTIRRFEREKLQLNTVSGYLPQDRSWPAPYNRVRQSRPYSFVIGPEGIIRDFWSGAGDYSTFVEAVRPYLVNPVSSDKPSPRKDAQ</sequence>
<accession>A0A9X2QC60</accession>
<dbReference type="GO" id="GO:0016491">
    <property type="term" value="F:oxidoreductase activity"/>
    <property type="evidence" value="ECO:0007669"/>
    <property type="project" value="InterPro"/>
</dbReference>
<evidence type="ECO:0000259" key="3">
    <source>
        <dbReference type="PROSITE" id="PS51352"/>
    </source>
</evidence>
<feature type="transmembrane region" description="Helical" evidence="2">
    <location>
        <begin position="31"/>
        <end position="56"/>
    </location>
</feature>
<dbReference type="EMBL" id="JANUAE010000004">
    <property type="protein sequence ID" value="MCS3709653.1"/>
    <property type="molecule type" value="Genomic_DNA"/>
</dbReference>
<dbReference type="InterPro" id="IPR036249">
    <property type="entry name" value="Thioredoxin-like_sf"/>
</dbReference>
<dbReference type="CDD" id="cd02966">
    <property type="entry name" value="TlpA_like_family"/>
    <property type="match status" value="1"/>
</dbReference>
<dbReference type="AlphaFoldDB" id="A0A9X2QC60"/>
<dbReference type="RefSeq" id="WP_259123483.1">
    <property type="nucleotide sequence ID" value="NZ_JANUAE010000004.1"/>
</dbReference>
<reference evidence="4" key="1">
    <citation type="submission" date="2022-08" db="EMBL/GenBank/DDBJ databases">
        <title>Genomic Encyclopedia of Type Strains, Phase V (KMG-V): Genome sequencing to study the core and pangenomes of soil and plant-associated prokaryotes.</title>
        <authorList>
            <person name="Whitman W."/>
        </authorList>
    </citation>
    <scope>NUCLEOTIDE SEQUENCE</scope>
    <source>
        <strain evidence="4">SP3049</strain>
    </source>
</reference>
<dbReference type="InterPro" id="IPR017937">
    <property type="entry name" value="Thioredoxin_CS"/>
</dbReference>
<dbReference type="GO" id="GO:0016853">
    <property type="term" value="F:isomerase activity"/>
    <property type="evidence" value="ECO:0007669"/>
    <property type="project" value="UniProtKB-KW"/>
</dbReference>
<evidence type="ECO:0000313" key="5">
    <source>
        <dbReference type="Proteomes" id="UP001155057"/>
    </source>
</evidence>
<dbReference type="PROSITE" id="PS00194">
    <property type="entry name" value="THIOREDOXIN_1"/>
    <property type="match status" value="1"/>
</dbReference>
<dbReference type="Gene3D" id="3.40.30.10">
    <property type="entry name" value="Glutaredoxin"/>
    <property type="match status" value="1"/>
</dbReference>
<protein>
    <submittedName>
        <fullName evidence="4">Thiol-disulfide isomerase/thioredoxin</fullName>
    </submittedName>
</protein>
<dbReference type="Proteomes" id="UP001155057">
    <property type="component" value="Unassembled WGS sequence"/>
</dbReference>
<dbReference type="PANTHER" id="PTHR42852:SF13">
    <property type="entry name" value="PROTEIN DIPZ"/>
    <property type="match status" value="1"/>
</dbReference>
<dbReference type="GO" id="GO:0016209">
    <property type="term" value="F:antioxidant activity"/>
    <property type="evidence" value="ECO:0007669"/>
    <property type="project" value="InterPro"/>
</dbReference>
<keyword evidence="4" id="KW-0413">Isomerase</keyword>
<keyword evidence="2" id="KW-1133">Transmembrane helix</keyword>
<evidence type="ECO:0000256" key="1">
    <source>
        <dbReference type="ARBA" id="ARBA00023284"/>
    </source>
</evidence>
<keyword evidence="2" id="KW-0812">Transmembrane</keyword>
<dbReference type="SUPFAM" id="SSF52833">
    <property type="entry name" value="Thioredoxin-like"/>
    <property type="match status" value="1"/>
</dbReference>
<proteinExistence type="predicted"/>
<name>A0A9X2QC60_9BACT</name>